<feature type="transmembrane region" description="Helical" evidence="1">
    <location>
        <begin position="250"/>
        <end position="269"/>
    </location>
</feature>
<dbReference type="NCBIfam" id="TIGR00254">
    <property type="entry name" value="GGDEF"/>
    <property type="match status" value="1"/>
</dbReference>
<feature type="transmembrane region" description="Helical" evidence="1">
    <location>
        <begin position="186"/>
        <end position="204"/>
    </location>
</feature>
<feature type="transmembrane region" description="Helical" evidence="1">
    <location>
        <begin position="281"/>
        <end position="300"/>
    </location>
</feature>
<dbReference type="KEGG" id="pxv:FXF36_07125"/>
<feature type="transmembrane region" description="Helical" evidence="1">
    <location>
        <begin position="224"/>
        <end position="243"/>
    </location>
</feature>
<dbReference type="EMBL" id="CP043028">
    <property type="protein sequence ID" value="QFJ54642.1"/>
    <property type="molecule type" value="Genomic_DNA"/>
</dbReference>
<dbReference type="InterPro" id="IPR043128">
    <property type="entry name" value="Rev_trsase/Diguanyl_cyclase"/>
</dbReference>
<dbReference type="Proteomes" id="UP000327030">
    <property type="component" value="Chromosome 1"/>
</dbReference>
<dbReference type="Gene3D" id="3.30.70.270">
    <property type="match status" value="1"/>
</dbReference>
<dbReference type="SMART" id="SM00267">
    <property type="entry name" value="GGDEF"/>
    <property type="match status" value="1"/>
</dbReference>
<dbReference type="InterPro" id="IPR029787">
    <property type="entry name" value="Nucleotide_cyclase"/>
</dbReference>
<feature type="transmembrane region" description="Helical" evidence="1">
    <location>
        <begin position="312"/>
        <end position="334"/>
    </location>
</feature>
<keyword evidence="1" id="KW-0812">Transmembrane</keyword>
<keyword evidence="1" id="KW-0472">Membrane</keyword>
<dbReference type="InterPro" id="IPR050469">
    <property type="entry name" value="Diguanylate_Cyclase"/>
</dbReference>
<feature type="transmembrane region" description="Helical" evidence="1">
    <location>
        <begin position="160"/>
        <end position="179"/>
    </location>
</feature>
<dbReference type="RefSeq" id="WP_151623129.1">
    <property type="nucleotide sequence ID" value="NZ_CP043028.1"/>
</dbReference>
<evidence type="ECO:0000313" key="4">
    <source>
        <dbReference type="Proteomes" id="UP000327030"/>
    </source>
</evidence>
<sequence length="533" mass="60771">MRTNKIINGIKRQVNNLMLGLCVVLFAICFYTTNEVSSDTETIKIEPYTVAILEDGSKQYYFDLSDFDYHYTSIMFFTSHQQVKGYNSGRLIYEYTTDGGFWTSTGGSLYNFIEVNEKMLQVAITVTPVYDIVKDQHIDFYIGTSYQIYNDMVSKSMPRFVSSILIIIFSGLIFIYYLFMHKKQQLDKALIYLGYFSLFIGVWTASETAVCTLIFDNKVLNSLIQYYCLMMAVPPFVLFFDMYLEVNSKILKNIIVFASMIQFVVLNILHYTKIAEFRETLVYVQAMLVVALTYVIGCVIKQMFSGNITRNAKVCAVGLSVFLVTLVVDIVNFYFNWGDADYIGRYMFLVFIIALATDLIKGTYEIIEKGRSAKRLEEFALTDSMTGLFNRNAFEKRTKRTEQKLDGVTVVVADANGLKHCNDTYGHEAGDEYISVVAEIFNKVYGKYGNCYRIGGDEFCCIIPSNKHTDMERLKNLFSAKVYTANLEGDHIFTIGVAVGSAEYDSSKDEDIKALIKRADASMYENKKQSKAI</sequence>
<gene>
    <name evidence="3" type="ORF">FXF36_07125</name>
</gene>
<accession>A0A5P6VQI6</accession>
<dbReference type="InterPro" id="IPR000160">
    <property type="entry name" value="GGDEF_dom"/>
</dbReference>
<evidence type="ECO:0000313" key="3">
    <source>
        <dbReference type="EMBL" id="QFJ54642.1"/>
    </source>
</evidence>
<dbReference type="CDD" id="cd01949">
    <property type="entry name" value="GGDEF"/>
    <property type="match status" value="1"/>
</dbReference>
<dbReference type="Pfam" id="PF00990">
    <property type="entry name" value="GGDEF"/>
    <property type="match status" value="1"/>
</dbReference>
<keyword evidence="1" id="KW-1133">Transmembrane helix</keyword>
<dbReference type="OrthoDB" id="9804955at2"/>
<dbReference type="PROSITE" id="PS50887">
    <property type="entry name" value="GGDEF"/>
    <property type="match status" value="1"/>
</dbReference>
<dbReference type="PANTHER" id="PTHR45138">
    <property type="entry name" value="REGULATORY COMPONENTS OF SENSORY TRANSDUCTION SYSTEM"/>
    <property type="match status" value="1"/>
</dbReference>
<protein>
    <submittedName>
        <fullName evidence="3">GGDEF domain-containing protein</fullName>
    </submittedName>
</protein>
<dbReference type="GO" id="GO:0052621">
    <property type="term" value="F:diguanylate cyclase activity"/>
    <property type="evidence" value="ECO:0007669"/>
    <property type="project" value="TreeGrafter"/>
</dbReference>
<dbReference type="AlphaFoldDB" id="A0A5P6VQI6"/>
<name>A0A5P6VQI6_PSEXY</name>
<proteinExistence type="predicted"/>
<feature type="transmembrane region" description="Helical" evidence="1">
    <location>
        <begin position="346"/>
        <end position="367"/>
    </location>
</feature>
<dbReference type="SUPFAM" id="SSF55073">
    <property type="entry name" value="Nucleotide cyclase"/>
    <property type="match status" value="1"/>
</dbReference>
<evidence type="ECO:0000259" key="2">
    <source>
        <dbReference type="PROSITE" id="PS50887"/>
    </source>
</evidence>
<reference evidence="4" key="1">
    <citation type="submission" date="2019-08" db="EMBL/GenBank/DDBJ databases">
        <title>Complete Genome Sequence of the Polysaccharide-Degrading Rumen Bacterium Pseudobutyrivibrio xylanivorans MA3014.</title>
        <authorList>
            <person name="Palevich N."/>
            <person name="Maclean P.H."/>
            <person name="Kelly W.J."/>
            <person name="Leahy S.C."/>
            <person name="Rakonjac J."/>
            <person name="Attwood G.T."/>
        </authorList>
    </citation>
    <scope>NUCLEOTIDE SEQUENCE [LARGE SCALE GENOMIC DNA]</scope>
    <source>
        <strain evidence="4">MA3014</strain>
    </source>
</reference>
<feature type="domain" description="GGDEF" evidence="2">
    <location>
        <begin position="406"/>
        <end position="533"/>
    </location>
</feature>
<organism evidence="3 4">
    <name type="scientific">Pseudobutyrivibrio xylanivorans</name>
    <dbReference type="NCBI Taxonomy" id="185007"/>
    <lineage>
        <taxon>Bacteria</taxon>
        <taxon>Bacillati</taxon>
        <taxon>Bacillota</taxon>
        <taxon>Clostridia</taxon>
        <taxon>Lachnospirales</taxon>
        <taxon>Lachnospiraceae</taxon>
        <taxon>Pseudobutyrivibrio</taxon>
    </lineage>
</organism>
<dbReference type="PANTHER" id="PTHR45138:SF9">
    <property type="entry name" value="DIGUANYLATE CYCLASE DGCM-RELATED"/>
    <property type="match status" value="1"/>
</dbReference>
<evidence type="ECO:0000256" key="1">
    <source>
        <dbReference type="SAM" id="Phobius"/>
    </source>
</evidence>